<evidence type="ECO:0000313" key="1">
    <source>
        <dbReference type="EMBL" id="KAB3531492.1"/>
    </source>
</evidence>
<evidence type="ECO:0008006" key="3">
    <source>
        <dbReference type="Google" id="ProtNLM"/>
    </source>
</evidence>
<organism evidence="1 2">
    <name type="scientific">Alkaliphilus serpentinus</name>
    <dbReference type="NCBI Taxonomy" id="1482731"/>
    <lineage>
        <taxon>Bacteria</taxon>
        <taxon>Bacillati</taxon>
        <taxon>Bacillota</taxon>
        <taxon>Clostridia</taxon>
        <taxon>Peptostreptococcales</taxon>
        <taxon>Natronincolaceae</taxon>
        <taxon>Alkaliphilus</taxon>
    </lineage>
</organism>
<gene>
    <name evidence="1" type="ORF">F8153_04755</name>
</gene>
<protein>
    <recommendedName>
        <fullName evidence="3">DUF1657 domain-containing protein</fullName>
    </recommendedName>
</protein>
<evidence type="ECO:0000313" key="2">
    <source>
        <dbReference type="Proteomes" id="UP000465601"/>
    </source>
</evidence>
<keyword evidence="2" id="KW-1185">Reference proteome</keyword>
<comment type="caution">
    <text evidence="1">The sequence shown here is derived from an EMBL/GenBank/DDBJ whole genome shotgun (WGS) entry which is preliminary data.</text>
</comment>
<accession>A0A833HQ50</accession>
<dbReference type="RefSeq" id="WP_151865220.1">
    <property type="nucleotide sequence ID" value="NZ_WBZB01000013.1"/>
</dbReference>
<dbReference type="OrthoDB" id="1684731at2"/>
<name>A0A833HQ50_9FIRM</name>
<dbReference type="AlphaFoldDB" id="A0A833HQ50"/>
<dbReference type="Proteomes" id="UP000465601">
    <property type="component" value="Unassembled WGS sequence"/>
</dbReference>
<sequence>MTVASQIKQTHAMLQGVEATISTYANHHPDKITRELMLECREKISSTIQELSTRIKEIENEEGQYKGF</sequence>
<proteinExistence type="predicted"/>
<dbReference type="EMBL" id="WBZB01000013">
    <property type="protein sequence ID" value="KAB3531492.1"/>
    <property type="molecule type" value="Genomic_DNA"/>
</dbReference>
<reference evidence="1 2" key="1">
    <citation type="submission" date="2019-10" db="EMBL/GenBank/DDBJ databases">
        <title>Alkaliphilus serpentinus sp. nov. and Alkaliphilus pronyensis sp. nov., two novel anaerobic alkaliphilic species isolated from the serpentinized-hosted hydrothermal field of the Prony Bay (New Caledonia).</title>
        <authorList>
            <person name="Postec A."/>
        </authorList>
    </citation>
    <scope>NUCLEOTIDE SEQUENCE [LARGE SCALE GENOMIC DNA]</scope>
    <source>
        <strain evidence="1 2">LacT</strain>
    </source>
</reference>